<dbReference type="GO" id="GO:0015087">
    <property type="term" value="F:cobalt ion transmembrane transporter activity"/>
    <property type="evidence" value="ECO:0007669"/>
    <property type="project" value="UniProtKB-UniRule"/>
</dbReference>
<keyword evidence="3 8" id="KW-0813">Transport</keyword>
<name>A0A2W1NWA0_PAEXE</name>
<feature type="transmembrane region" description="Helical" evidence="8">
    <location>
        <begin position="292"/>
        <end position="312"/>
    </location>
</feature>
<evidence type="ECO:0000256" key="1">
    <source>
        <dbReference type="ARBA" id="ARBA00004651"/>
    </source>
</evidence>
<dbReference type="GO" id="GO:0015095">
    <property type="term" value="F:magnesium ion transmembrane transporter activity"/>
    <property type="evidence" value="ECO:0007669"/>
    <property type="project" value="UniProtKB-UniRule"/>
</dbReference>
<gene>
    <name evidence="8 9" type="primary">corA</name>
    <name evidence="9" type="ORF">CBW46_006305</name>
</gene>
<keyword evidence="7 8" id="KW-0472">Membrane</keyword>
<evidence type="ECO:0000256" key="2">
    <source>
        <dbReference type="ARBA" id="ARBA00009765"/>
    </source>
</evidence>
<evidence type="ECO:0000313" key="10">
    <source>
        <dbReference type="Proteomes" id="UP000214746"/>
    </source>
</evidence>
<comment type="subcellular location">
    <subcellularLocation>
        <location evidence="1">Cell membrane</location>
        <topology evidence="1">Multi-pass membrane protein</topology>
    </subcellularLocation>
    <subcellularLocation>
        <location evidence="8">Membrane</location>
        <topology evidence="8">Multi-pass membrane protein</topology>
    </subcellularLocation>
</comment>
<feature type="transmembrane region" description="Helical" evidence="8">
    <location>
        <begin position="261"/>
        <end position="280"/>
    </location>
</feature>
<dbReference type="Pfam" id="PF01544">
    <property type="entry name" value="CorA"/>
    <property type="match status" value="1"/>
</dbReference>
<keyword evidence="8" id="KW-0406">Ion transport</keyword>
<dbReference type="InterPro" id="IPR004488">
    <property type="entry name" value="Mg/Co-transport_prot_CorA"/>
</dbReference>
<sequence>MSLIRILAVDREFSVIPVSDLQKLDANADVLWYWVDFDQPSETEAELLGTHFHFHPLAIEDCFHLLQRPKLDHYDNIHFFVLHAMDPFTFTAAEIDLFWGPNYIVTFHTSPSREIDEAWRRMAETRELRGKGHVYAAYLVMDKLVDEYFPSVHQIEDQLSEIEVKGKRTSIHAVMNEVFEIRSKLLKLRRTIVPMRDLFYRIMNTDKIPGIKEQLFYFTDIYDHLLKLSENIESNREMTADIRDSYISLNANRMNTIMKTLTVITTIFMPLTFIAGIYGMNFEYMPELSWRWGYFGALLLMIGTGFGMYWWFRSKGWFD</sequence>
<reference evidence="9" key="1">
    <citation type="submission" date="2018-06" db="EMBL/GenBank/DDBJ databases">
        <title>Paenibacillus xerothermodurans sp. nov. an extremely dry heat resistant spore forming bacterium isolated from the soil of Cape Canaveral, Florida.</title>
        <authorList>
            <person name="Seuylemezian A."/>
            <person name="Kaur N."/>
            <person name="Patil P."/>
            <person name="Patil P."/>
            <person name="Mayilraj S."/>
            <person name="Vaishampayan P."/>
        </authorList>
    </citation>
    <scope>NUCLEOTIDE SEQUENCE [LARGE SCALE GENOMIC DNA]</scope>
    <source>
        <strain evidence="9">ATCC 27380</strain>
    </source>
</reference>
<dbReference type="GO" id="GO:0005886">
    <property type="term" value="C:plasma membrane"/>
    <property type="evidence" value="ECO:0007669"/>
    <property type="project" value="UniProtKB-SubCell"/>
</dbReference>
<evidence type="ECO:0000256" key="8">
    <source>
        <dbReference type="RuleBase" id="RU362010"/>
    </source>
</evidence>
<dbReference type="PANTHER" id="PTHR46494:SF1">
    <property type="entry name" value="CORA FAMILY METAL ION TRANSPORTER (EUROFUNG)"/>
    <property type="match status" value="1"/>
</dbReference>
<keyword evidence="4 8" id="KW-1003">Cell membrane</keyword>
<evidence type="ECO:0000313" key="9">
    <source>
        <dbReference type="EMBL" id="PZE22006.1"/>
    </source>
</evidence>
<dbReference type="InterPro" id="IPR045863">
    <property type="entry name" value="CorA_TM1_TM2"/>
</dbReference>
<accession>A0A2W1NWA0</accession>
<keyword evidence="5 8" id="KW-0812">Transmembrane</keyword>
<dbReference type="NCBIfam" id="TIGR00383">
    <property type="entry name" value="corA"/>
    <property type="match status" value="1"/>
</dbReference>
<organism evidence="9 10">
    <name type="scientific">Paenibacillus xerothermodurans</name>
    <dbReference type="NCBI Taxonomy" id="1977292"/>
    <lineage>
        <taxon>Bacteria</taxon>
        <taxon>Bacillati</taxon>
        <taxon>Bacillota</taxon>
        <taxon>Bacilli</taxon>
        <taxon>Bacillales</taxon>
        <taxon>Paenibacillaceae</taxon>
        <taxon>Paenibacillus</taxon>
    </lineage>
</organism>
<keyword evidence="6 8" id="KW-1133">Transmembrane helix</keyword>
<evidence type="ECO:0000256" key="6">
    <source>
        <dbReference type="ARBA" id="ARBA00022989"/>
    </source>
</evidence>
<dbReference type="PANTHER" id="PTHR46494">
    <property type="entry name" value="CORA FAMILY METAL ION TRANSPORTER (EUROFUNG)"/>
    <property type="match status" value="1"/>
</dbReference>
<evidence type="ECO:0000256" key="3">
    <source>
        <dbReference type="ARBA" id="ARBA00022448"/>
    </source>
</evidence>
<dbReference type="SUPFAM" id="SSF143865">
    <property type="entry name" value="CorA soluble domain-like"/>
    <property type="match status" value="1"/>
</dbReference>
<evidence type="ECO:0000256" key="4">
    <source>
        <dbReference type="ARBA" id="ARBA00022475"/>
    </source>
</evidence>
<dbReference type="GO" id="GO:0000287">
    <property type="term" value="F:magnesium ion binding"/>
    <property type="evidence" value="ECO:0007669"/>
    <property type="project" value="TreeGrafter"/>
</dbReference>
<dbReference type="EMBL" id="NHRJ02000002">
    <property type="protein sequence ID" value="PZE22006.1"/>
    <property type="molecule type" value="Genomic_DNA"/>
</dbReference>
<dbReference type="CDD" id="cd12831">
    <property type="entry name" value="TmCorA-like_u2"/>
    <property type="match status" value="1"/>
</dbReference>
<evidence type="ECO:0000256" key="7">
    <source>
        <dbReference type="ARBA" id="ARBA00023136"/>
    </source>
</evidence>
<comment type="caution">
    <text evidence="9">The sequence shown here is derived from an EMBL/GenBank/DDBJ whole genome shotgun (WGS) entry which is preliminary data.</text>
</comment>
<comment type="function">
    <text evidence="8">Mediates influx of magnesium ions.</text>
</comment>
<dbReference type="SUPFAM" id="SSF144083">
    <property type="entry name" value="Magnesium transport protein CorA, transmembrane region"/>
    <property type="match status" value="1"/>
</dbReference>
<dbReference type="Proteomes" id="UP000214746">
    <property type="component" value="Unassembled WGS sequence"/>
</dbReference>
<dbReference type="InterPro" id="IPR045861">
    <property type="entry name" value="CorA_cytoplasmic_dom"/>
</dbReference>
<dbReference type="FunFam" id="1.20.58.340:FF:000012">
    <property type="entry name" value="Magnesium transport protein CorA"/>
    <property type="match status" value="1"/>
</dbReference>
<dbReference type="InterPro" id="IPR002523">
    <property type="entry name" value="MgTranspt_CorA/ZnTranspt_ZntB"/>
</dbReference>
<keyword evidence="8" id="KW-0460">Magnesium</keyword>
<dbReference type="Gene3D" id="1.20.58.340">
    <property type="entry name" value="Magnesium transport protein CorA, transmembrane region"/>
    <property type="match status" value="2"/>
</dbReference>
<evidence type="ECO:0000256" key="5">
    <source>
        <dbReference type="ARBA" id="ARBA00022692"/>
    </source>
</evidence>
<dbReference type="AlphaFoldDB" id="A0A2W1NWA0"/>
<dbReference type="Gene3D" id="3.30.460.20">
    <property type="entry name" value="CorA soluble domain-like"/>
    <property type="match status" value="1"/>
</dbReference>
<keyword evidence="10" id="KW-1185">Reference proteome</keyword>
<dbReference type="GO" id="GO:0050897">
    <property type="term" value="F:cobalt ion binding"/>
    <property type="evidence" value="ECO:0007669"/>
    <property type="project" value="TreeGrafter"/>
</dbReference>
<protein>
    <recommendedName>
        <fullName evidence="8">Magnesium transport protein CorA</fullName>
    </recommendedName>
</protein>
<comment type="similarity">
    <text evidence="2 8">Belongs to the CorA metal ion transporter (MIT) (TC 1.A.35) family.</text>
</comment>
<dbReference type="OrthoDB" id="9803416at2"/>
<proteinExistence type="inferred from homology"/>